<dbReference type="Pfam" id="PF01557">
    <property type="entry name" value="FAA_hydrolase"/>
    <property type="match status" value="1"/>
</dbReference>
<evidence type="ECO:0000313" key="5">
    <source>
        <dbReference type="EMBL" id="RAM02897.1"/>
    </source>
</evidence>
<dbReference type="PANTHER" id="PTHR11820:SF7">
    <property type="entry name" value="ACYLPYRUVASE FAHD1, MITOCHONDRIAL"/>
    <property type="match status" value="1"/>
</dbReference>
<keyword evidence="5" id="KW-0413">Isomerase</keyword>
<feature type="domain" description="Fumarylacetoacetase-like C-terminal" evidence="3">
    <location>
        <begin position="56"/>
        <end position="264"/>
    </location>
</feature>
<comment type="similarity">
    <text evidence="1">Belongs to the FAH family.</text>
</comment>
<keyword evidence="7" id="KW-1185">Reference proteome</keyword>
<accession>A0A328FIS8</accession>
<dbReference type="OrthoDB" id="5197601at2"/>
<dbReference type="PANTHER" id="PTHR11820">
    <property type="entry name" value="ACYLPYRUVASE"/>
    <property type="match status" value="1"/>
</dbReference>
<proteinExistence type="inferred from homology"/>
<dbReference type="RefSeq" id="WP_111954606.1">
    <property type="nucleotide sequence ID" value="NZ_CP036313.1"/>
</dbReference>
<name>A0A328FIS8_9BACT</name>
<organism evidence="5 6">
    <name type="scientific">Desulfobacter hydrogenophilus</name>
    <dbReference type="NCBI Taxonomy" id="2291"/>
    <lineage>
        <taxon>Bacteria</taxon>
        <taxon>Pseudomonadati</taxon>
        <taxon>Thermodesulfobacteriota</taxon>
        <taxon>Desulfobacteria</taxon>
        <taxon>Desulfobacterales</taxon>
        <taxon>Desulfobacteraceae</taxon>
        <taxon>Desulfobacter</taxon>
    </lineage>
</organism>
<dbReference type="SUPFAM" id="SSF56529">
    <property type="entry name" value="FAH"/>
    <property type="match status" value="1"/>
</dbReference>
<evidence type="ECO:0000313" key="6">
    <source>
        <dbReference type="Proteomes" id="UP000248798"/>
    </source>
</evidence>
<protein>
    <submittedName>
        <fullName evidence="5">5-carboxymethyl-2-hydroxymuconate isomerase</fullName>
    </submittedName>
    <submittedName>
        <fullName evidence="4">FAA hydrolase family protein</fullName>
    </submittedName>
</protein>
<dbReference type="Gene3D" id="3.90.850.10">
    <property type="entry name" value="Fumarylacetoacetase-like, C-terminal domain"/>
    <property type="match status" value="1"/>
</dbReference>
<dbReference type="InterPro" id="IPR036663">
    <property type="entry name" value="Fumarylacetoacetase_C_sf"/>
</dbReference>
<evidence type="ECO:0000259" key="3">
    <source>
        <dbReference type="Pfam" id="PF01557"/>
    </source>
</evidence>
<dbReference type="EMBL" id="QLNI01000009">
    <property type="protein sequence ID" value="RAM02897.1"/>
    <property type="molecule type" value="Genomic_DNA"/>
</dbReference>
<dbReference type="Proteomes" id="UP000293902">
    <property type="component" value="Chromosome"/>
</dbReference>
<sequence length="268" mass="29356">MKIIRFTTQQGKKVMGCDWDGKTASLVEQSADYSFSDTGERVDVVKVLPPVEPSAIICIGLNYRRHAAETGQEIPKYPAVFMKYPGSLAGHKDAIVIPECASDPPEVDYEAELGVIIKKAAKNVPEEEALDYVLGYTCTNDVSARRWQKHAGGFQWTRGKSYDTFCPCGPVMTTTDEITDPQTLAIKCRLNGELMQDSHTSDMVFSVANMIAYLSQSSTLLPGTLILTGTPEGVGFTRKPRVFLAPGDRMEVEIEGIGVLENPVEKEG</sequence>
<evidence type="ECO:0000256" key="2">
    <source>
        <dbReference type="ARBA" id="ARBA00022723"/>
    </source>
</evidence>
<dbReference type="GO" id="GO:0016853">
    <property type="term" value="F:isomerase activity"/>
    <property type="evidence" value="ECO:0007669"/>
    <property type="project" value="UniProtKB-KW"/>
</dbReference>
<dbReference type="GO" id="GO:0019752">
    <property type="term" value="P:carboxylic acid metabolic process"/>
    <property type="evidence" value="ECO:0007669"/>
    <property type="project" value="UniProtKB-ARBA"/>
</dbReference>
<dbReference type="FunFam" id="3.90.850.10:FF:000002">
    <property type="entry name" value="2-hydroxyhepta-2,4-diene-1,7-dioate isomerase"/>
    <property type="match status" value="1"/>
</dbReference>
<dbReference type="GO" id="GO:0046872">
    <property type="term" value="F:metal ion binding"/>
    <property type="evidence" value="ECO:0007669"/>
    <property type="project" value="UniProtKB-KW"/>
</dbReference>
<reference evidence="5 6" key="1">
    <citation type="submission" date="2018-06" db="EMBL/GenBank/DDBJ databases">
        <title>Complete Genome Sequence of Desulfobacter hydrogenophilus (DSM3380).</title>
        <authorList>
            <person name="Marietou A."/>
            <person name="Schreiber L."/>
            <person name="Marshall I."/>
            <person name="Jorgensen B."/>
        </authorList>
    </citation>
    <scope>NUCLEOTIDE SEQUENCE [LARGE SCALE GENOMIC DNA]</scope>
    <source>
        <strain evidence="5 6">DSM 3380</strain>
    </source>
</reference>
<dbReference type="EMBL" id="CP036313">
    <property type="protein sequence ID" value="QBH11684.1"/>
    <property type="molecule type" value="Genomic_DNA"/>
</dbReference>
<dbReference type="Proteomes" id="UP000248798">
    <property type="component" value="Unassembled WGS sequence"/>
</dbReference>
<evidence type="ECO:0000256" key="1">
    <source>
        <dbReference type="ARBA" id="ARBA00010211"/>
    </source>
</evidence>
<dbReference type="GO" id="GO:0018773">
    <property type="term" value="F:acetylpyruvate hydrolase activity"/>
    <property type="evidence" value="ECO:0007669"/>
    <property type="project" value="TreeGrafter"/>
</dbReference>
<evidence type="ECO:0000313" key="4">
    <source>
        <dbReference type="EMBL" id="QBH11684.1"/>
    </source>
</evidence>
<dbReference type="AlphaFoldDB" id="A0A328FIS8"/>
<reference evidence="4 7" key="2">
    <citation type="submission" date="2019-02" db="EMBL/GenBank/DDBJ databases">
        <title>Complete genome sequence of Desulfobacter hydrogenophilus AcRS1.</title>
        <authorList>
            <person name="Marietou A."/>
            <person name="Lund M.B."/>
            <person name="Marshall I.P.G."/>
            <person name="Schreiber L."/>
            <person name="Jorgensen B."/>
        </authorList>
    </citation>
    <scope>NUCLEOTIDE SEQUENCE [LARGE SCALE GENOMIC DNA]</scope>
    <source>
        <strain evidence="4 7">AcRS1</strain>
    </source>
</reference>
<gene>
    <name evidence="5" type="ORF">DO021_05700</name>
    <name evidence="4" type="ORF">EYB58_01330</name>
</gene>
<evidence type="ECO:0000313" key="7">
    <source>
        <dbReference type="Proteomes" id="UP000293902"/>
    </source>
</evidence>
<keyword evidence="2" id="KW-0479">Metal-binding</keyword>
<keyword evidence="4" id="KW-0378">Hydrolase</keyword>
<dbReference type="InterPro" id="IPR011234">
    <property type="entry name" value="Fumarylacetoacetase-like_C"/>
</dbReference>